<feature type="domain" description="Zn(2)-C6 fungal-type" evidence="3">
    <location>
        <begin position="17"/>
        <end position="50"/>
    </location>
</feature>
<dbReference type="OrthoDB" id="4456959at2759"/>
<dbReference type="STRING" id="1314674.A0A0D7AWP0"/>
<keyword evidence="2" id="KW-0539">Nucleus</keyword>
<evidence type="ECO:0000256" key="2">
    <source>
        <dbReference type="ARBA" id="ARBA00023242"/>
    </source>
</evidence>
<dbReference type="PROSITE" id="PS50048">
    <property type="entry name" value="ZN2_CY6_FUNGAL_2"/>
    <property type="match status" value="1"/>
</dbReference>
<dbReference type="InterPro" id="IPR001138">
    <property type="entry name" value="Zn2Cys6_DnaBD"/>
</dbReference>
<accession>A0A0D7AWP0</accession>
<dbReference type="CDD" id="cd12148">
    <property type="entry name" value="fungal_TF_MHR"/>
    <property type="match status" value="1"/>
</dbReference>
<dbReference type="PANTHER" id="PTHR46910:SF38">
    <property type="entry name" value="ZN(2)-C6 FUNGAL-TYPE DOMAIN-CONTAINING PROTEIN"/>
    <property type="match status" value="1"/>
</dbReference>
<dbReference type="GO" id="GO:0006351">
    <property type="term" value="P:DNA-templated transcription"/>
    <property type="evidence" value="ECO:0007669"/>
    <property type="project" value="InterPro"/>
</dbReference>
<dbReference type="EMBL" id="KN880748">
    <property type="protein sequence ID" value="KIY62788.1"/>
    <property type="molecule type" value="Genomic_DNA"/>
</dbReference>
<dbReference type="GO" id="GO:0003677">
    <property type="term" value="F:DNA binding"/>
    <property type="evidence" value="ECO:0007669"/>
    <property type="project" value="InterPro"/>
</dbReference>
<organism evidence="4 5">
    <name type="scientific">Cylindrobasidium torrendii FP15055 ss-10</name>
    <dbReference type="NCBI Taxonomy" id="1314674"/>
    <lineage>
        <taxon>Eukaryota</taxon>
        <taxon>Fungi</taxon>
        <taxon>Dikarya</taxon>
        <taxon>Basidiomycota</taxon>
        <taxon>Agaricomycotina</taxon>
        <taxon>Agaricomycetes</taxon>
        <taxon>Agaricomycetidae</taxon>
        <taxon>Agaricales</taxon>
        <taxon>Marasmiineae</taxon>
        <taxon>Physalacriaceae</taxon>
        <taxon>Cylindrobasidium</taxon>
    </lineage>
</organism>
<dbReference type="InterPro" id="IPR036864">
    <property type="entry name" value="Zn2-C6_fun-type_DNA-bd_sf"/>
</dbReference>
<proteinExistence type="predicted"/>
<dbReference type="SUPFAM" id="SSF57701">
    <property type="entry name" value="Zn2/Cys6 DNA-binding domain"/>
    <property type="match status" value="1"/>
</dbReference>
<dbReference type="AlphaFoldDB" id="A0A0D7AWP0"/>
<dbReference type="CDD" id="cd00067">
    <property type="entry name" value="GAL4"/>
    <property type="match status" value="1"/>
</dbReference>
<gene>
    <name evidence="4" type="ORF">CYLTODRAFT_494407</name>
</gene>
<dbReference type="GO" id="GO:0008270">
    <property type="term" value="F:zinc ion binding"/>
    <property type="evidence" value="ECO:0007669"/>
    <property type="project" value="InterPro"/>
</dbReference>
<reference evidence="4 5" key="1">
    <citation type="journal article" date="2015" name="Fungal Genet. Biol.">
        <title>Evolution of novel wood decay mechanisms in Agaricales revealed by the genome sequences of Fistulina hepatica and Cylindrobasidium torrendii.</title>
        <authorList>
            <person name="Floudas D."/>
            <person name="Held B.W."/>
            <person name="Riley R."/>
            <person name="Nagy L.G."/>
            <person name="Koehler G."/>
            <person name="Ransdell A.S."/>
            <person name="Younus H."/>
            <person name="Chow J."/>
            <person name="Chiniquy J."/>
            <person name="Lipzen A."/>
            <person name="Tritt A."/>
            <person name="Sun H."/>
            <person name="Haridas S."/>
            <person name="LaButti K."/>
            <person name="Ohm R.A."/>
            <person name="Kues U."/>
            <person name="Blanchette R.A."/>
            <person name="Grigoriev I.V."/>
            <person name="Minto R.E."/>
            <person name="Hibbett D.S."/>
        </authorList>
    </citation>
    <scope>NUCLEOTIDE SEQUENCE [LARGE SCALE GENOMIC DNA]</scope>
    <source>
        <strain evidence="4 5">FP15055 ss-10</strain>
    </source>
</reference>
<dbReference type="GO" id="GO:0000981">
    <property type="term" value="F:DNA-binding transcription factor activity, RNA polymerase II-specific"/>
    <property type="evidence" value="ECO:0007669"/>
    <property type="project" value="InterPro"/>
</dbReference>
<evidence type="ECO:0000256" key="1">
    <source>
        <dbReference type="ARBA" id="ARBA00022723"/>
    </source>
</evidence>
<dbReference type="Pfam" id="PF00172">
    <property type="entry name" value="Zn_clus"/>
    <property type="match status" value="1"/>
</dbReference>
<dbReference type="InterPro" id="IPR007219">
    <property type="entry name" value="XnlR_reg_dom"/>
</dbReference>
<dbReference type="Proteomes" id="UP000054007">
    <property type="component" value="Unassembled WGS sequence"/>
</dbReference>
<protein>
    <recommendedName>
        <fullName evidence="3">Zn(2)-C6 fungal-type domain-containing protein</fullName>
    </recommendedName>
</protein>
<evidence type="ECO:0000259" key="3">
    <source>
        <dbReference type="PROSITE" id="PS50048"/>
    </source>
</evidence>
<name>A0A0D7AWP0_9AGAR</name>
<dbReference type="SMART" id="SM00906">
    <property type="entry name" value="Fungal_trans"/>
    <property type="match status" value="1"/>
</dbReference>
<dbReference type="Gene3D" id="4.10.240.10">
    <property type="entry name" value="Zn(2)-C6 fungal-type DNA-binding domain"/>
    <property type="match status" value="1"/>
</dbReference>
<keyword evidence="5" id="KW-1185">Reference proteome</keyword>
<dbReference type="InterPro" id="IPR050987">
    <property type="entry name" value="AtrR-like"/>
</dbReference>
<keyword evidence="1" id="KW-0479">Metal-binding</keyword>
<dbReference type="Pfam" id="PF04082">
    <property type="entry name" value="Fungal_trans"/>
    <property type="match status" value="1"/>
</dbReference>
<evidence type="ECO:0000313" key="4">
    <source>
        <dbReference type="EMBL" id="KIY62788.1"/>
    </source>
</evidence>
<dbReference type="PANTHER" id="PTHR46910">
    <property type="entry name" value="TRANSCRIPTION FACTOR PDR1"/>
    <property type="match status" value="1"/>
</dbReference>
<dbReference type="SMART" id="SM00066">
    <property type="entry name" value="GAL4"/>
    <property type="match status" value="1"/>
</dbReference>
<sequence length="698" mass="78583">MSTQSSKGGRWKRLPRACDACKRRKVRCNSEEMPGKKCTNCDTAGLECTHVGASNALGSSKSYVIKLEKRVKDLENLCLHLLPGMDLDAKLREFESASISSEQAQPENADDRTIATLSEGIHRLAFSPQDKRFFGKPCFFAGILPTLAQKKLYIQNTPSAKAWHYSPFIPRTESLWDIKPWPNDALTISAVTSKGFQLYDFPSPSLMSDLIELYFKHHNAYVPLLHRPSFERTLAAQLHVYPGGDALNTTDSPYFTTIDTPDFAAVVMLVCALGASSSTDPRVYVDGKGFPGWKWFVQVSGYTRNLAESALPTVEEVQVHALASMFLLSCGMWRGVYLRTQMALKLVQDVGAHIRRHGDPSAHTELWKRAFWVLFYLDVQVSMAGGTSPSITFEDFDTDYPIDCDDEFWDHPDPLQNFKQPENRASKLSYFIAMVKLTVIKLTIHRALYTVRRPAENACTHLVANIHDKMLEQWYTNDVPVHLHEKSAPLNDTFIIQKTSLHFAFQHTRLFAHQLYLFGARESSKSRKVCQEAIESAHSCALQLDYTAGQWPASLVFHHFSHGTMFAIAQVFLMYATGNVTRDAMDRVQKQLSFLRRYANKVSNTGASVEIIESLFLSQADLDAARLNNPNNITRRETLEGLPYMFSDRLILESSLPVSLHASIPSWDNFGLGMMPEEFSGGGTAWEDGFSNRLGFDL</sequence>
<evidence type="ECO:0000313" key="5">
    <source>
        <dbReference type="Proteomes" id="UP000054007"/>
    </source>
</evidence>
<dbReference type="PROSITE" id="PS00463">
    <property type="entry name" value="ZN2_CY6_FUNGAL_1"/>
    <property type="match status" value="1"/>
</dbReference>